<dbReference type="RefSeq" id="WP_116538128.1">
    <property type="nucleotide sequence ID" value="NZ_QDFT01000032.1"/>
</dbReference>
<feature type="domain" description="SF3 helicase" evidence="4">
    <location>
        <begin position="187"/>
        <end position="348"/>
    </location>
</feature>
<dbReference type="PANTHER" id="PTHR35372:SF2">
    <property type="entry name" value="SF3 HELICASE DOMAIN-CONTAINING PROTEIN"/>
    <property type="match status" value="1"/>
</dbReference>
<dbReference type="GO" id="GO:0016787">
    <property type="term" value="F:hydrolase activity"/>
    <property type="evidence" value="ECO:0007669"/>
    <property type="project" value="UniProtKB-KW"/>
</dbReference>
<dbReference type="Gene3D" id="3.40.50.300">
    <property type="entry name" value="P-loop containing nucleotide triphosphate hydrolases"/>
    <property type="match status" value="1"/>
</dbReference>
<evidence type="ECO:0000313" key="5">
    <source>
        <dbReference type="EMBL" id="PVE67917.1"/>
    </source>
</evidence>
<dbReference type="PANTHER" id="PTHR35372">
    <property type="entry name" value="ATP BINDING PROTEIN-RELATED"/>
    <property type="match status" value="1"/>
</dbReference>
<comment type="caution">
    <text evidence="5">The sequence shown here is derived from an EMBL/GenBank/DDBJ whole genome shotgun (WGS) entry which is preliminary data.</text>
</comment>
<dbReference type="GO" id="GO:0005524">
    <property type="term" value="F:ATP binding"/>
    <property type="evidence" value="ECO:0007669"/>
    <property type="project" value="UniProtKB-KW"/>
</dbReference>
<dbReference type="InterPro" id="IPR006500">
    <property type="entry name" value="Helicase_put_C_phage/plasmid"/>
</dbReference>
<evidence type="ECO:0000259" key="4">
    <source>
        <dbReference type="PROSITE" id="PS51206"/>
    </source>
</evidence>
<dbReference type="PROSITE" id="PS51206">
    <property type="entry name" value="SF3_HELICASE_1"/>
    <property type="match status" value="1"/>
</dbReference>
<dbReference type="InterPro" id="IPR014818">
    <property type="entry name" value="Phage/plasmid_primase_P4_C"/>
</dbReference>
<gene>
    <name evidence="5" type="ORF">DC432_12215</name>
</gene>
<evidence type="ECO:0000313" key="6">
    <source>
        <dbReference type="Proteomes" id="UP000244649"/>
    </source>
</evidence>
<keyword evidence="3" id="KW-0067">ATP-binding</keyword>
<dbReference type="AlphaFoldDB" id="A0A2T7W9S7"/>
<proteinExistence type="predicted"/>
<reference evidence="5 6" key="1">
    <citation type="submission" date="2018-04" db="EMBL/GenBank/DDBJ databases">
        <authorList>
            <person name="Go L.Y."/>
            <person name="Mitchell J.A."/>
        </authorList>
    </citation>
    <scope>NUCLEOTIDE SEQUENCE [LARGE SCALE GENOMIC DNA]</scope>
    <source>
        <strain evidence="5 6">TPD7010</strain>
    </source>
</reference>
<dbReference type="InterPro" id="IPR014015">
    <property type="entry name" value="Helicase_SF3_DNA-vir"/>
</dbReference>
<sequence length="494" mass="54826">MSAKTYPTHDTGNAQRMADNHGHLFRWVTDWQTFIRWDGQRWERLPDQTAIEGIAKLSALDIADEARATTDDETRRALMKWSASSLDMPRIRACVNAVKSVEKVRIASTRLDTAPHLLNTTSGTVDLRTGVMHNHAQEDLLTQLVPLAFRPELMPGSGAPLVAHAERVAPNFTALVRRAFAVDATDETLAFMLMTFGYAAIGDNPEQVFFILYGDTNTGKSQTLECVALVLGRDMADATLSPDLVSKTRNGAHTEDVNKLAGRRFGAIDEVSDDIDLNEQEVKRLTGQREKSVRAIYGRAHTVPRTWTVFLALNSMPNVEKWDAAIARRVISIQSGPTVPEKDRRPGLATSIAQSEGEAILALIVAGGMAYYGMAESGLVYSKSRLPGHVARSTRHIEETTDHIRRFYDEWLEVGEGYETRKDHLLASYTSFREFKSGIHGSHALTTRLEEIARSQGHGFVDRNGSNRKMLGVQLRAASRSDQDDLTPGQMMHS</sequence>
<dbReference type="SMART" id="SM00885">
    <property type="entry name" value="D5_N"/>
    <property type="match status" value="1"/>
</dbReference>
<keyword evidence="2" id="KW-0378">Hydrolase</keyword>
<accession>A0A2T7W9S7</accession>
<evidence type="ECO:0000256" key="1">
    <source>
        <dbReference type="ARBA" id="ARBA00022741"/>
    </source>
</evidence>
<evidence type="ECO:0000256" key="2">
    <source>
        <dbReference type="ARBA" id="ARBA00022801"/>
    </source>
</evidence>
<evidence type="ECO:0000256" key="3">
    <source>
        <dbReference type="ARBA" id="ARBA00022840"/>
    </source>
</evidence>
<keyword evidence="1" id="KW-0547">Nucleotide-binding</keyword>
<dbReference type="InterPro" id="IPR051620">
    <property type="entry name" value="ORF904-like_C"/>
</dbReference>
<dbReference type="NCBIfam" id="TIGR01613">
    <property type="entry name" value="primase_Cterm"/>
    <property type="match status" value="1"/>
</dbReference>
<dbReference type="EMBL" id="QDFT01000032">
    <property type="protein sequence ID" value="PVE67917.1"/>
    <property type="molecule type" value="Genomic_DNA"/>
</dbReference>
<dbReference type="Pfam" id="PF08706">
    <property type="entry name" value="D5_N"/>
    <property type="match status" value="1"/>
</dbReference>
<organism evidence="5 6">
    <name type="scientific">Microbacterium testaceum</name>
    <name type="common">Aureobacterium testaceum</name>
    <name type="synonym">Brevibacterium testaceum</name>
    <dbReference type="NCBI Taxonomy" id="2033"/>
    <lineage>
        <taxon>Bacteria</taxon>
        <taxon>Bacillati</taxon>
        <taxon>Actinomycetota</taxon>
        <taxon>Actinomycetes</taxon>
        <taxon>Micrococcales</taxon>
        <taxon>Microbacteriaceae</taxon>
        <taxon>Microbacterium</taxon>
    </lineage>
</organism>
<name>A0A2T7W9S7_MICTE</name>
<dbReference type="Proteomes" id="UP000244649">
    <property type="component" value="Unassembled WGS sequence"/>
</dbReference>
<dbReference type="InterPro" id="IPR027417">
    <property type="entry name" value="P-loop_NTPase"/>
</dbReference>
<protein>
    <recommendedName>
        <fullName evidence="4">SF3 helicase domain-containing protein</fullName>
    </recommendedName>
</protein>